<reference evidence="10" key="1">
    <citation type="journal article" date="2014" name="Int. J. Syst. Evol. Microbiol.">
        <title>Complete genome sequence of Corynebacterium casei LMG S-19264T (=DSM 44701T), isolated from a smear-ripened cheese.</title>
        <authorList>
            <consortium name="US DOE Joint Genome Institute (JGI-PGF)"/>
            <person name="Walter F."/>
            <person name="Albersmeier A."/>
            <person name="Kalinowski J."/>
            <person name="Ruckert C."/>
        </authorList>
    </citation>
    <scope>NUCLEOTIDE SEQUENCE</scope>
    <source>
        <strain evidence="10">CGMCC 1.15725</strain>
    </source>
</reference>
<feature type="domain" description="ABC transmembrane type-1" evidence="9">
    <location>
        <begin position="62"/>
        <end position="251"/>
    </location>
</feature>
<keyword evidence="4" id="KW-0997">Cell inner membrane</keyword>
<protein>
    <submittedName>
        <fullName evidence="10">ABC transporter permease</fullName>
    </submittedName>
</protein>
<dbReference type="GO" id="GO:0055085">
    <property type="term" value="P:transmembrane transport"/>
    <property type="evidence" value="ECO:0007669"/>
    <property type="project" value="InterPro"/>
</dbReference>
<keyword evidence="6 8" id="KW-1133">Transmembrane helix</keyword>
<organism evidence="10 11">
    <name type="scientific">Aliidongia dinghuensis</name>
    <dbReference type="NCBI Taxonomy" id="1867774"/>
    <lineage>
        <taxon>Bacteria</taxon>
        <taxon>Pseudomonadati</taxon>
        <taxon>Pseudomonadota</taxon>
        <taxon>Alphaproteobacteria</taxon>
        <taxon>Rhodospirillales</taxon>
        <taxon>Dongiaceae</taxon>
        <taxon>Aliidongia</taxon>
    </lineage>
</organism>
<evidence type="ECO:0000256" key="2">
    <source>
        <dbReference type="ARBA" id="ARBA00022448"/>
    </source>
</evidence>
<feature type="transmembrane region" description="Helical" evidence="8">
    <location>
        <begin position="183"/>
        <end position="210"/>
    </location>
</feature>
<keyword evidence="2 8" id="KW-0813">Transport</keyword>
<dbReference type="AlphaFoldDB" id="A0A8J2YPW3"/>
<dbReference type="Gene3D" id="1.10.3720.10">
    <property type="entry name" value="MetI-like"/>
    <property type="match status" value="1"/>
</dbReference>
<evidence type="ECO:0000256" key="8">
    <source>
        <dbReference type="RuleBase" id="RU363032"/>
    </source>
</evidence>
<evidence type="ECO:0000256" key="4">
    <source>
        <dbReference type="ARBA" id="ARBA00022519"/>
    </source>
</evidence>
<evidence type="ECO:0000256" key="3">
    <source>
        <dbReference type="ARBA" id="ARBA00022475"/>
    </source>
</evidence>
<dbReference type="PANTHER" id="PTHR43357">
    <property type="entry name" value="INNER MEMBRANE ABC TRANSPORTER PERMEASE PROTEIN YDCV"/>
    <property type="match status" value="1"/>
</dbReference>
<evidence type="ECO:0000256" key="5">
    <source>
        <dbReference type="ARBA" id="ARBA00022692"/>
    </source>
</evidence>
<feature type="transmembrane region" description="Helical" evidence="8">
    <location>
        <begin position="62"/>
        <end position="85"/>
    </location>
</feature>
<evidence type="ECO:0000256" key="1">
    <source>
        <dbReference type="ARBA" id="ARBA00004429"/>
    </source>
</evidence>
<keyword evidence="5 8" id="KW-0812">Transmembrane</keyword>
<accession>A0A8J2YPW3</accession>
<name>A0A8J2YPW3_9PROT</name>
<feature type="transmembrane region" description="Helical" evidence="8">
    <location>
        <begin position="97"/>
        <end position="118"/>
    </location>
</feature>
<dbReference type="Proteomes" id="UP000646365">
    <property type="component" value="Unassembled WGS sequence"/>
</dbReference>
<comment type="similarity">
    <text evidence="8">Belongs to the binding-protein-dependent transport system permease family.</text>
</comment>
<dbReference type="SUPFAM" id="SSF161098">
    <property type="entry name" value="MetI-like"/>
    <property type="match status" value="1"/>
</dbReference>
<comment type="subcellular location">
    <subcellularLocation>
        <location evidence="1">Cell inner membrane</location>
        <topology evidence="1">Multi-pass membrane protein</topology>
    </subcellularLocation>
    <subcellularLocation>
        <location evidence="8">Cell membrane</location>
        <topology evidence="8">Multi-pass membrane protein</topology>
    </subcellularLocation>
</comment>
<dbReference type="Pfam" id="PF00528">
    <property type="entry name" value="BPD_transp_1"/>
    <property type="match status" value="1"/>
</dbReference>
<dbReference type="EMBL" id="BMJQ01000002">
    <property type="protein sequence ID" value="GGF04535.1"/>
    <property type="molecule type" value="Genomic_DNA"/>
</dbReference>
<dbReference type="InterPro" id="IPR035906">
    <property type="entry name" value="MetI-like_sf"/>
</dbReference>
<dbReference type="RefSeq" id="WP_189042680.1">
    <property type="nucleotide sequence ID" value="NZ_BMJQ01000002.1"/>
</dbReference>
<dbReference type="GO" id="GO:0005886">
    <property type="term" value="C:plasma membrane"/>
    <property type="evidence" value="ECO:0007669"/>
    <property type="project" value="UniProtKB-SubCell"/>
</dbReference>
<evidence type="ECO:0000259" key="9">
    <source>
        <dbReference type="PROSITE" id="PS50928"/>
    </source>
</evidence>
<dbReference type="CDD" id="cd06261">
    <property type="entry name" value="TM_PBP2"/>
    <property type="match status" value="1"/>
</dbReference>
<evidence type="ECO:0000313" key="11">
    <source>
        <dbReference type="Proteomes" id="UP000646365"/>
    </source>
</evidence>
<feature type="transmembrane region" description="Helical" evidence="8">
    <location>
        <begin position="7"/>
        <end position="31"/>
    </location>
</feature>
<proteinExistence type="inferred from homology"/>
<evidence type="ECO:0000256" key="6">
    <source>
        <dbReference type="ARBA" id="ARBA00022989"/>
    </source>
</evidence>
<feature type="transmembrane region" description="Helical" evidence="8">
    <location>
        <begin position="230"/>
        <end position="250"/>
    </location>
</feature>
<evidence type="ECO:0000256" key="7">
    <source>
        <dbReference type="ARBA" id="ARBA00023136"/>
    </source>
</evidence>
<keyword evidence="11" id="KW-1185">Reference proteome</keyword>
<evidence type="ECO:0000313" key="10">
    <source>
        <dbReference type="EMBL" id="GGF04535.1"/>
    </source>
</evidence>
<keyword evidence="7 8" id="KW-0472">Membrane</keyword>
<comment type="caution">
    <text evidence="10">The sequence shown here is derived from an EMBL/GenBank/DDBJ whole genome shotgun (WGS) entry which is preliminary data.</text>
</comment>
<dbReference type="PANTHER" id="PTHR43357:SF4">
    <property type="entry name" value="INNER MEMBRANE ABC TRANSPORTER PERMEASE PROTEIN YDCV"/>
    <property type="match status" value="1"/>
</dbReference>
<reference evidence="10" key="2">
    <citation type="submission" date="2020-09" db="EMBL/GenBank/DDBJ databases">
        <authorList>
            <person name="Sun Q."/>
            <person name="Zhou Y."/>
        </authorList>
    </citation>
    <scope>NUCLEOTIDE SEQUENCE</scope>
    <source>
        <strain evidence="10">CGMCC 1.15725</strain>
    </source>
</reference>
<keyword evidence="3" id="KW-1003">Cell membrane</keyword>
<dbReference type="PROSITE" id="PS50928">
    <property type="entry name" value="ABC_TM1"/>
    <property type="match status" value="1"/>
</dbReference>
<dbReference type="InterPro" id="IPR000515">
    <property type="entry name" value="MetI-like"/>
</dbReference>
<gene>
    <name evidence="10" type="ORF">GCM10011611_07450</name>
</gene>
<feature type="transmembrane region" description="Helical" evidence="8">
    <location>
        <begin position="124"/>
        <end position="146"/>
    </location>
</feature>
<sequence length="265" mass="28474">MTRIGWLAGAFHLAFIAFMLAPLVVVALVAFTPDGYLSLPVHGPSLRWFRALLVDPDFVRSFWISIRLGLLSATLAAVVMVPAALAIGRYRFFGREALTAFVMSPLMVPTVVLGVAFLRFLTLIGLQGTFVGLVACHAIVIGPYVARMLLAAVAGLDQNVERAAVSLGASRFTTFRRATAPMLLPGIVGGWLLAFIASFDELTVTIFIASPQTTTLPVRLFSHIAETTDPLVASVSAVIMAVTTLVLLTLDRLYGVDRLFAGGRR</sequence>